<dbReference type="SUPFAM" id="SSF53335">
    <property type="entry name" value="S-adenosyl-L-methionine-dependent methyltransferases"/>
    <property type="match status" value="1"/>
</dbReference>
<dbReference type="Gene3D" id="3.40.50.10810">
    <property type="entry name" value="Tandem AAA-ATPase domain"/>
    <property type="match status" value="2"/>
</dbReference>
<sequence>MKSLKSKRPATSQQGAPVQLSLFDVLLQVAPELVPAVRAVNQIVSPQIQRFTLQQEPAPTGEIGRIRANLAAIALCKSLTANQEQPTPEQCNELARFSGWGSLAALWDEITHKATDADVQTEEQNRWHRKYKNLRMEADSLMTPLERERAGQSTLNAFFTSIEVIKRIWALVEKVGFKGGRILEPAAGTGHFIGAMPDHLRQASTITAVEKDPLSAAILALLYPEVITHATGVEVAPLERGKYDLIIGNVPFGDYTVFDAVDRDWCSFHIHNYFIGKASRLVVPGGMVCFITSMGTLDAGSKAFRLKLDEQRMELLGAIRLPSSAFDKTASTEVTTDILLFQKRPENQARTSFAQPFVNTATLRTLISEGEDQDDPPVMPSIQVNQYYVENPHRMLGEMTFASEVGKGGLYRGDRQTLFLERSSELATRLDEAVTHLGNQLQGAASRFGQTGAKLPEERTERINPALGGTVKIRGRMWSKQSIYRSYSTLKRLFFDLLKAEQNQPDSVCDSLRQELQDHYTFFVTTYGRLSANRSLNWIESVDGQFLSVQALEIQKLDTQGKPVIVESAILRERVFGAVTTITHVDLVEDGLGLSLFNHGRIDLDYISTLTGKPIGEVRTYLLTNALAFIDPERADELLDAGTYLSGDIREKLTLLEGRLLDEPQLQANADALQAILPPSLPISLISFQLGSNWLPLACITDWIQTLLSVKLTLVYSPQRAEYSIANQTGYSALNQSQGTKERTALDLIEAALNQRTIVITKTLRDEAGNKKEVKDIEAMTAAVQQQEVLQVQFNEWAREHYAPAIENAFNEQFNSYVERQFAKPTMAHYPGASPLITLRDHQFKAVERGKQEDCLLAHWVGTGKTWEIISTAMELIRLGRASKALVAVQNSTVEDFAKAWRALYPGAIVYQPTPADLEASNRKRFLQRIATNRFDGIVIPQSFLKLIPDDVAIEEELIRDELSRIDYDDRDQSAEGRANRRSGKQRVKQINKRKAKIEAKRLEQASRKKDKMLNFSQLGIDALFLDEAHKYKRFGFTTSRYQIKGIDTAGSQDAFQAMVKCRTILNKNGRVILATGTPISNTMAEAWTMLRYIASDRLEKLQLATFDQFCGTFCKVVPVFELSTSGQFKTVERLAQFMNVAQLSALYRQSVDVVLADDVHEFKTGDFLPVITSQPATETTPANPGFTRILLPQTPGVKAELFDIRQTLRWFEQLTGKEKRENSHIPLVMYGRAKKATLDIRLIDPTAEDEPGNKVNRAVTEIHRIYHQTSDVKGTQLVFCDVFKSSASLFAGEADEETGRFAGAMATPGRSAGAVVTPAQFNLFDEIACKLRFLGIPAGEICIVPADKNKREPIFANVRTGQIRVLMGSSERMGVGVNVQERLAAIHHLDAPNRPTDFEQRNGRIIRQGNLFAVWKRCVEVLTYGVEKTLDATSYGRLAMKQKFINQVLKGGATVETMADVSDDDDFSSMNYEQMMATLSGSQTALLYTAKNHELTRLNQQKKAWQRGLMNAQSMIEEARRTSVHLNGLLPKLSLEAEIIKNKFVAVPTDEVEGMIKTIGFNGQQFTSKADWSEPLERYFSEIKSEARRTNGAYSSGLLTVNGLDIQLKGEWTGHDRETGRAIYSISYQWGVNLKGQINYGWALGTSLRAAINRTLDAPEVGKKQLERAISQQKAFSQNLNQPFKKQKQLTQLSLLVSELKKQLETEVIEAV</sequence>
<dbReference type="SMART" id="SM00487">
    <property type="entry name" value="DEXDc"/>
    <property type="match status" value="1"/>
</dbReference>
<dbReference type="RefSeq" id="WP_100990135.1">
    <property type="nucleotide sequence ID" value="NZ_CP025096.1"/>
</dbReference>
<evidence type="ECO:0000313" key="4">
    <source>
        <dbReference type="Proteomes" id="UP000232883"/>
    </source>
</evidence>
<feature type="compositionally biased region" description="Basic residues" evidence="1">
    <location>
        <begin position="980"/>
        <end position="991"/>
    </location>
</feature>
<evidence type="ECO:0000313" key="3">
    <source>
        <dbReference type="EMBL" id="AUD04069.1"/>
    </source>
</evidence>
<dbReference type="KEGG" id="spir:CWM47_20890"/>
<dbReference type="Pfam" id="PF00176">
    <property type="entry name" value="SNF2-rel_dom"/>
    <property type="match status" value="1"/>
</dbReference>
<evidence type="ECO:0000256" key="1">
    <source>
        <dbReference type="SAM" id="MobiDB-lite"/>
    </source>
</evidence>
<evidence type="ECO:0000259" key="2">
    <source>
        <dbReference type="SMART" id="SM00487"/>
    </source>
</evidence>
<dbReference type="OrthoDB" id="9815272at2"/>
<keyword evidence="4" id="KW-1185">Reference proteome</keyword>
<dbReference type="CDD" id="cd02440">
    <property type="entry name" value="AdoMet_MTases"/>
    <property type="match status" value="1"/>
</dbReference>
<dbReference type="PANTHER" id="PTHR41313">
    <property type="entry name" value="ADENINE-SPECIFIC METHYLTRANSFERASE"/>
    <property type="match status" value="1"/>
</dbReference>
<dbReference type="GO" id="GO:0005524">
    <property type="term" value="F:ATP binding"/>
    <property type="evidence" value="ECO:0007669"/>
    <property type="project" value="InterPro"/>
</dbReference>
<dbReference type="InterPro" id="IPR027417">
    <property type="entry name" value="P-loop_NTPase"/>
</dbReference>
<dbReference type="InterPro" id="IPR014001">
    <property type="entry name" value="Helicase_ATP-bd"/>
</dbReference>
<dbReference type="Gene3D" id="3.40.50.150">
    <property type="entry name" value="Vaccinia Virus protein VP39"/>
    <property type="match status" value="1"/>
</dbReference>
<dbReference type="SUPFAM" id="SSF52540">
    <property type="entry name" value="P-loop containing nucleoside triphosphate hydrolases"/>
    <property type="match status" value="2"/>
</dbReference>
<feature type="region of interest" description="Disordered" evidence="1">
    <location>
        <begin position="971"/>
        <end position="991"/>
    </location>
</feature>
<dbReference type="EMBL" id="CP025096">
    <property type="protein sequence ID" value="AUD04069.1"/>
    <property type="molecule type" value="Genomic_DNA"/>
</dbReference>
<keyword evidence="3" id="KW-0808">Transferase</keyword>
<dbReference type="PANTHER" id="PTHR41313:SF1">
    <property type="entry name" value="DNA METHYLASE ADENINE-SPECIFIC DOMAIN-CONTAINING PROTEIN"/>
    <property type="match status" value="1"/>
</dbReference>
<dbReference type="Proteomes" id="UP000232883">
    <property type="component" value="Chromosome"/>
</dbReference>
<keyword evidence="3" id="KW-0489">Methyltransferase</keyword>
<dbReference type="InterPro" id="IPR038718">
    <property type="entry name" value="SNF2-like_sf"/>
</dbReference>
<organism evidence="3 4">
    <name type="scientific">Spirosoma pollinicola</name>
    <dbReference type="NCBI Taxonomy" id="2057025"/>
    <lineage>
        <taxon>Bacteria</taxon>
        <taxon>Pseudomonadati</taxon>
        <taxon>Bacteroidota</taxon>
        <taxon>Cytophagia</taxon>
        <taxon>Cytophagales</taxon>
        <taxon>Cytophagaceae</taxon>
        <taxon>Spirosoma</taxon>
    </lineage>
</organism>
<dbReference type="Gene3D" id="3.40.50.300">
    <property type="entry name" value="P-loop containing nucleotide triphosphate hydrolases"/>
    <property type="match status" value="1"/>
</dbReference>
<gene>
    <name evidence="3" type="ORF">CWM47_20890</name>
</gene>
<dbReference type="InterPro" id="IPR052933">
    <property type="entry name" value="DNA_Protect_Modify"/>
</dbReference>
<protein>
    <submittedName>
        <fullName evidence="3">Methyltransferase type 11</fullName>
    </submittedName>
</protein>
<dbReference type="GO" id="GO:0008168">
    <property type="term" value="F:methyltransferase activity"/>
    <property type="evidence" value="ECO:0007669"/>
    <property type="project" value="UniProtKB-KW"/>
</dbReference>
<name>A0A2K8Z2L1_9BACT</name>
<reference evidence="3 4" key="1">
    <citation type="submission" date="2017-11" db="EMBL/GenBank/DDBJ databases">
        <title>Taxonomic description and genome sequences of Spirosoma HA7 sp. nov., isolated from pollen microhabitat of Corylus avellana.</title>
        <authorList>
            <person name="Ambika Manirajan B."/>
            <person name="Suarez C."/>
            <person name="Ratering S."/>
            <person name="Geissler-Plaum R."/>
            <person name="Cardinale M."/>
            <person name="Sylvia S."/>
        </authorList>
    </citation>
    <scope>NUCLEOTIDE SEQUENCE [LARGE SCALE GENOMIC DNA]</scope>
    <source>
        <strain evidence="3 4">HA7</strain>
    </source>
</reference>
<dbReference type="InterPro" id="IPR000330">
    <property type="entry name" value="SNF2_N"/>
</dbReference>
<feature type="domain" description="Helicase ATP-binding" evidence="2">
    <location>
        <begin position="835"/>
        <end position="1110"/>
    </location>
</feature>
<accession>A0A2K8Z2L1</accession>
<dbReference type="GO" id="GO:0032259">
    <property type="term" value="P:methylation"/>
    <property type="evidence" value="ECO:0007669"/>
    <property type="project" value="UniProtKB-KW"/>
</dbReference>
<dbReference type="InterPro" id="IPR029063">
    <property type="entry name" value="SAM-dependent_MTases_sf"/>
</dbReference>
<proteinExistence type="predicted"/>